<dbReference type="InterPro" id="IPR050280">
    <property type="entry name" value="OMP_Chaperone_SurA"/>
</dbReference>
<evidence type="ECO:0000256" key="2">
    <source>
        <dbReference type="ARBA" id="ARBA00023110"/>
    </source>
</evidence>
<reference evidence="10" key="2">
    <citation type="submission" date="2014-12" db="EMBL/GenBank/DDBJ databases">
        <authorList>
            <person name="Smet A."/>
        </authorList>
    </citation>
    <scope>NUCLEOTIDE SEQUENCE [LARGE SCALE GENOMIC DNA]</scope>
</reference>
<reference evidence="7" key="1">
    <citation type="submission" date="2014-12" db="EMBL/GenBank/DDBJ databases">
        <title>Whole genome sequences of four Staphylococcus schleiferi canine isolates.</title>
        <authorList>
            <person name="Misic A.M."/>
            <person name="Cain C."/>
            <person name="Morris D.O."/>
            <person name="Rankin S."/>
            <person name="Beiting D."/>
        </authorList>
    </citation>
    <scope>NUCLEOTIDE SEQUENCE</scope>
    <source>
        <strain evidence="7">ASB11</strain>
        <strain evidence="8">ASB13</strain>
        <strain evidence="9">ASB9</strain>
    </source>
</reference>
<dbReference type="GO" id="GO:0003755">
    <property type="term" value="F:peptidyl-prolyl cis-trans isomerase activity"/>
    <property type="evidence" value="ECO:0007669"/>
    <property type="project" value="UniProtKB-KW"/>
</dbReference>
<dbReference type="Proteomes" id="UP000041394">
    <property type="component" value="Unassembled WGS sequence"/>
</dbReference>
<dbReference type="Gene3D" id="3.10.50.40">
    <property type="match status" value="1"/>
</dbReference>
<dbReference type="AlphaFoldDB" id="A0A0K2X4L8"/>
<name>A0A0K2X4L8_9HELI</name>
<dbReference type="Pfam" id="PF09312">
    <property type="entry name" value="SurA_N"/>
    <property type="match status" value="1"/>
</dbReference>
<keyword evidence="10" id="KW-1185">Reference proteome</keyword>
<dbReference type="PANTHER" id="PTHR47637:SF1">
    <property type="entry name" value="CHAPERONE SURA"/>
    <property type="match status" value="1"/>
</dbReference>
<protein>
    <submittedName>
        <fullName evidence="7">Uncharacterized protein</fullName>
    </submittedName>
</protein>
<dbReference type="InterPro" id="IPR027304">
    <property type="entry name" value="Trigger_fact/SurA_dom_sf"/>
</dbReference>
<reference evidence="11 12" key="3">
    <citation type="submission" date="2014-12" db="EMBL/GenBank/DDBJ databases">
        <authorList>
            <person name="Jaenicke S."/>
        </authorList>
    </citation>
    <scope>NUCLEOTIDE SEQUENCE [LARGE SCALE GENOMIC DNA]</scope>
</reference>
<sequence>MTFPHIKHNLRFLKRVFAGLCLVFLSVHAADSGSTVESVTGRGVGAGKHNPKNLDEQVKKSLKKPTEATKEAPKTEEEQKKEEAAKSLRSKKLPAEDLIEERKDGIVGGIAVTVNNDPITLYQIETKEKESHVSRQQAINALIIQRIQAQEIKRLKIDIEDDKIDAQIEEIAKHNGMSMNDFMRTLANEGIDPMHYRTQLKKQLETKELLRNILLFNVNTNSETKMREYYNAHREEFSVPSEVLTTRYTARDTKTLTQALENKDIAIPGVSKGEEKINLKALNPQIAQMFLSTKEHTFTPILNAGGGNYVSFYIQQKLGKEEVSFSQARNFIANKLIEEQQDKILAEYYEKLRVKAKIKFLR</sequence>
<evidence type="ECO:0000313" key="7">
    <source>
        <dbReference type="EMBL" id="CRF41307.1"/>
    </source>
</evidence>
<dbReference type="EMBL" id="CDMN01000045">
    <property type="protein sequence ID" value="CRF44599.1"/>
    <property type="molecule type" value="Genomic_DNA"/>
</dbReference>
<evidence type="ECO:0000256" key="4">
    <source>
        <dbReference type="SAM" id="SignalP"/>
    </source>
</evidence>
<dbReference type="SUPFAM" id="SSF109998">
    <property type="entry name" value="Triger factor/SurA peptide-binding domain-like"/>
    <property type="match status" value="1"/>
</dbReference>
<organism evidence="7 10">
    <name type="scientific">Helicobacter ailurogastricus</name>
    <dbReference type="NCBI Taxonomy" id="1578720"/>
    <lineage>
        <taxon>Bacteria</taxon>
        <taxon>Pseudomonadati</taxon>
        <taxon>Campylobacterota</taxon>
        <taxon>Epsilonproteobacteria</taxon>
        <taxon>Campylobacterales</taxon>
        <taxon>Helicobacteraceae</taxon>
        <taxon>Helicobacter</taxon>
    </lineage>
</organism>
<evidence type="ECO:0000313" key="10">
    <source>
        <dbReference type="Proteomes" id="UP000038622"/>
    </source>
</evidence>
<evidence type="ECO:0000256" key="3">
    <source>
        <dbReference type="SAM" id="MobiDB-lite"/>
    </source>
</evidence>
<dbReference type="EMBL" id="CDMH01000037">
    <property type="protein sequence ID" value="CRF42579.1"/>
    <property type="molecule type" value="Genomic_DNA"/>
</dbReference>
<feature type="signal peptide" evidence="4">
    <location>
        <begin position="1"/>
        <end position="29"/>
    </location>
</feature>
<dbReference type="Proteomes" id="UP000045175">
    <property type="component" value="Unassembled WGS sequence"/>
</dbReference>
<dbReference type="Pfam" id="PF22506">
    <property type="entry name" value="Cj1289-like_C"/>
    <property type="match status" value="1"/>
</dbReference>
<dbReference type="EMBL" id="CDML01000036">
    <property type="protein sequence ID" value="CRF41307.1"/>
    <property type="molecule type" value="Genomic_DNA"/>
</dbReference>
<accession>A0A0K2X4L8</accession>
<feature type="region of interest" description="Disordered" evidence="3">
    <location>
        <begin position="36"/>
        <end position="90"/>
    </location>
</feature>
<evidence type="ECO:0000256" key="1">
    <source>
        <dbReference type="ARBA" id="ARBA00022729"/>
    </source>
</evidence>
<dbReference type="InterPro" id="IPR015391">
    <property type="entry name" value="SurA_N"/>
</dbReference>
<feature type="chain" id="PRO_5013456448" evidence="4">
    <location>
        <begin position="30"/>
        <end position="362"/>
    </location>
</feature>
<keyword evidence="2" id="KW-0413">Isomerase</keyword>
<feature type="domain" description="SurA N-terminal" evidence="5">
    <location>
        <begin position="124"/>
        <end position="207"/>
    </location>
</feature>
<evidence type="ECO:0000313" key="12">
    <source>
        <dbReference type="Proteomes" id="UP000045175"/>
    </source>
</evidence>
<evidence type="ECO:0000313" key="8">
    <source>
        <dbReference type="EMBL" id="CRF42579.1"/>
    </source>
</evidence>
<evidence type="ECO:0000313" key="9">
    <source>
        <dbReference type="EMBL" id="CRF44599.1"/>
    </source>
</evidence>
<gene>
    <name evidence="7" type="ORF">HAL011_10980</name>
    <name evidence="8" type="ORF">HAL013_07730</name>
    <name evidence="9" type="ORF">HAL09_11900</name>
</gene>
<feature type="domain" description="Cj1289-like C-terminal" evidence="6">
    <location>
        <begin position="224"/>
        <end position="317"/>
    </location>
</feature>
<dbReference type="InterPro" id="IPR046357">
    <property type="entry name" value="PPIase_dom_sf"/>
</dbReference>
<evidence type="ECO:0000313" key="11">
    <source>
        <dbReference type="Proteomes" id="UP000041394"/>
    </source>
</evidence>
<dbReference type="Gene3D" id="1.10.4030.10">
    <property type="entry name" value="Porin chaperone SurA, peptide-binding domain"/>
    <property type="match status" value="1"/>
</dbReference>
<feature type="compositionally biased region" description="Basic and acidic residues" evidence="3">
    <location>
        <begin position="52"/>
        <end position="86"/>
    </location>
</feature>
<evidence type="ECO:0000259" key="6">
    <source>
        <dbReference type="Pfam" id="PF22506"/>
    </source>
</evidence>
<proteinExistence type="predicted"/>
<dbReference type="Proteomes" id="UP000038622">
    <property type="component" value="Unassembled WGS sequence"/>
</dbReference>
<dbReference type="InterPro" id="IPR055131">
    <property type="entry name" value="Cj1289-like_C"/>
</dbReference>
<evidence type="ECO:0000259" key="5">
    <source>
        <dbReference type="Pfam" id="PF09312"/>
    </source>
</evidence>
<keyword evidence="2" id="KW-0697">Rotamase</keyword>
<dbReference type="PANTHER" id="PTHR47637">
    <property type="entry name" value="CHAPERONE SURA"/>
    <property type="match status" value="1"/>
</dbReference>
<keyword evidence="1 4" id="KW-0732">Signal</keyword>
<dbReference type="STRING" id="1578720.HAL011_10980"/>